<keyword evidence="1" id="KW-1133">Transmembrane helix</keyword>
<dbReference type="GeneID" id="58090074"/>
<feature type="transmembrane region" description="Helical" evidence="1">
    <location>
        <begin position="396"/>
        <end position="424"/>
    </location>
</feature>
<feature type="transmembrane region" description="Helical" evidence="1">
    <location>
        <begin position="307"/>
        <end position="325"/>
    </location>
</feature>
<gene>
    <name evidence="2" type="ORF">EQ812_03225</name>
</gene>
<evidence type="ECO:0000256" key="1">
    <source>
        <dbReference type="SAM" id="Phobius"/>
    </source>
</evidence>
<protein>
    <submittedName>
        <fullName evidence="2">Uncharacterized protein</fullName>
    </submittedName>
</protein>
<dbReference type="AlphaFoldDB" id="A0A4Q9WC89"/>
<feature type="transmembrane region" description="Helical" evidence="1">
    <location>
        <begin position="345"/>
        <end position="362"/>
    </location>
</feature>
<keyword evidence="1" id="KW-0812">Transmembrane</keyword>
<dbReference type="NCBIfam" id="NF047417">
    <property type="entry name" value="teichoic_AuxA"/>
    <property type="match status" value="1"/>
</dbReference>
<feature type="transmembrane region" description="Helical" evidence="1">
    <location>
        <begin position="159"/>
        <end position="180"/>
    </location>
</feature>
<accession>A0A4Q9WC89</accession>
<feature type="transmembrane region" description="Helical" evidence="1">
    <location>
        <begin position="71"/>
        <end position="94"/>
    </location>
</feature>
<dbReference type="InterPro" id="IPR036259">
    <property type="entry name" value="MFS_trans_sf"/>
</dbReference>
<feature type="transmembrane region" description="Helical" evidence="1">
    <location>
        <begin position="374"/>
        <end position="390"/>
    </location>
</feature>
<organism evidence="2 3">
    <name type="scientific">Staphylococcus lugdunensis</name>
    <dbReference type="NCBI Taxonomy" id="28035"/>
    <lineage>
        <taxon>Bacteria</taxon>
        <taxon>Bacillati</taxon>
        <taxon>Bacillota</taxon>
        <taxon>Bacilli</taxon>
        <taxon>Bacillales</taxon>
        <taxon>Staphylococcaceae</taxon>
        <taxon>Staphylococcus</taxon>
    </lineage>
</organism>
<dbReference type="Proteomes" id="UP000293637">
    <property type="component" value="Unassembled WGS sequence"/>
</dbReference>
<name>A0A4Q9WC89_STALU</name>
<dbReference type="RefSeq" id="WP_037540542.1">
    <property type="nucleotide sequence ID" value="NZ_AP021848.1"/>
</dbReference>
<dbReference type="EMBL" id="SCHB01000002">
    <property type="protein sequence ID" value="TBW72867.1"/>
    <property type="molecule type" value="Genomic_DNA"/>
</dbReference>
<evidence type="ECO:0000313" key="2">
    <source>
        <dbReference type="EMBL" id="TBW72867.1"/>
    </source>
</evidence>
<dbReference type="SUPFAM" id="SSF103473">
    <property type="entry name" value="MFS general substrate transporter"/>
    <property type="match status" value="1"/>
</dbReference>
<feature type="transmembrane region" description="Helical" evidence="1">
    <location>
        <begin position="106"/>
        <end position="123"/>
    </location>
</feature>
<reference evidence="2 3" key="1">
    <citation type="journal article" date="2019" name="Sci. Transl. Med.">
        <title>Quorum sensing between bacterial species on the skin protects against epidermal injury in atopic dermatitis.</title>
        <authorList>
            <person name="Williams M.R."/>
        </authorList>
    </citation>
    <scope>NUCLEOTIDE SEQUENCE [LARGE SCALE GENOMIC DNA]</scope>
    <source>
        <strain evidence="2 3">E7</strain>
    </source>
</reference>
<feature type="transmembrane region" description="Helical" evidence="1">
    <location>
        <begin position="12"/>
        <end position="33"/>
    </location>
</feature>
<keyword evidence="1" id="KW-0472">Membrane</keyword>
<sequence length="430" mass="50713">MSFLKKHTEIIFSYIIGFVSLFTGLIVLINLPLIKELNQKEKVDLKIFSVWDFLNAFFSEIIRVMSRFIGAFPIISAIIIILFGVLVIFIGYTLFRTTKYDYDISIFYLIFGIVFFIITILLMTQVYGFWAIIFIFPFVIHIGYIVYKDELNPNNRKNHYLWIILSYGISYLITQISLYGKVDANEIAPIDILSVNTFFIIMWLLGQMSIWNFLFLRRALPLTKEELGEEYDLSRTSKGNVSNQTKVHLKQLQDKTTEYARKTRRSVDLDKIRTKRDKFKNKVKNIINIEEDDIPNWMRKPKWVKPVFVEIFCGIIIFLFTFIEFNNRNSLFVSGEWKISQTQYVIEWVTLLILIFIIIVYIATTLTHYLRGKFYYLQLFMISILFFKLLTEFINIMIHGLLLSVFITPTLIIMLIAVIVAFSLQVRDEP</sequence>
<feature type="transmembrane region" description="Helical" evidence="1">
    <location>
        <begin position="129"/>
        <end position="147"/>
    </location>
</feature>
<comment type="caution">
    <text evidence="2">The sequence shown here is derived from an EMBL/GenBank/DDBJ whole genome shotgun (WGS) entry which is preliminary data.</text>
</comment>
<proteinExistence type="predicted"/>
<evidence type="ECO:0000313" key="3">
    <source>
        <dbReference type="Proteomes" id="UP000293637"/>
    </source>
</evidence>
<feature type="transmembrane region" description="Helical" evidence="1">
    <location>
        <begin position="192"/>
        <end position="214"/>
    </location>
</feature>